<evidence type="ECO:0000256" key="1">
    <source>
        <dbReference type="ARBA" id="ARBA00004651"/>
    </source>
</evidence>
<feature type="transmembrane region" description="Helical" evidence="6">
    <location>
        <begin position="156"/>
        <end position="176"/>
    </location>
</feature>
<dbReference type="EMBL" id="LMXB01000090">
    <property type="protein sequence ID" value="KUO16425.1"/>
    <property type="molecule type" value="Genomic_DNA"/>
</dbReference>
<organism evidence="8 9">
    <name type="scientific">Streptomyces dysideae</name>
    <dbReference type="NCBI Taxonomy" id="909626"/>
    <lineage>
        <taxon>Bacteria</taxon>
        <taxon>Bacillati</taxon>
        <taxon>Actinomycetota</taxon>
        <taxon>Actinomycetes</taxon>
        <taxon>Kitasatosporales</taxon>
        <taxon>Streptomycetaceae</taxon>
        <taxon>Streptomyces</taxon>
    </lineage>
</organism>
<evidence type="ECO:0000256" key="6">
    <source>
        <dbReference type="SAM" id="Phobius"/>
    </source>
</evidence>
<evidence type="ECO:0000256" key="3">
    <source>
        <dbReference type="ARBA" id="ARBA00022692"/>
    </source>
</evidence>
<sequence length="419" mass="45124">MCVCYFFSYLDRTSVSVAALTMNDALRISATAFGLGAGLFFLGYFIFEVPSNLIMFRVGARVWMARIMVTWGLVAVLQAFVWNEMSFYAIRILLGAAEAGFFPGMILYLTFWFPARQRARVVGLFFCAVPLSTALGAPLGGLLLKVNGLGLEGWQWLFILEGIPTVLLGVFLFSYLTDRPDKAEWLPRPEKEWLTATLRAEATEIEAHHPQSELASLKDPRVLGLAAVYFTLVFGLYGLSFWLPTIIKSSLGIEDNLTVTLLTAAPYAVGAIAIIAAGIMVDRLNQPARITAFFLAAGGLALTVTAFATNPWVGYAGLFICAVAVISTFAGFWRLPTAFLTGAAAAAGIAAVNSLGNIAGFVGPYWVGWLTDRTGHPKWGLVSIGALMILGTVLALRMSSVMRTGTQVKTGEGTAAVTQ</sequence>
<dbReference type="InterPro" id="IPR036259">
    <property type="entry name" value="MFS_trans_sf"/>
</dbReference>
<dbReference type="STRING" id="909626.AQJ91_36015"/>
<comment type="subcellular location">
    <subcellularLocation>
        <location evidence="1">Cell membrane</location>
        <topology evidence="1">Multi-pass membrane protein</topology>
    </subcellularLocation>
</comment>
<dbReference type="GO" id="GO:0022857">
    <property type="term" value="F:transmembrane transporter activity"/>
    <property type="evidence" value="ECO:0007669"/>
    <property type="project" value="InterPro"/>
</dbReference>
<dbReference type="GO" id="GO:0005886">
    <property type="term" value="C:plasma membrane"/>
    <property type="evidence" value="ECO:0007669"/>
    <property type="project" value="UniProtKB-SubCell"/>
</dbReference>
<keyword evidence="9" id="KW-1185">Reference proteome</keyword>
<keyword evidence="4 6" id="KW-1133">Transmembrane helix</keyword>
<reference evidence="8 9" key="1">
    <citation type="submission" date="2015-10" db="EMBL/GenBank/DDBJ databases">
        <title>Draft genome sequence of Streptomyces sp. RV15, isolated from a marine sponge.</title>
        <authorList>
            <person name="Ruckert C."/>
            <person name="Abdelmohsen U.R."/>
            <person name="Winkler A."/>
            <person name="Hentschel U."/>
            <person name="Kalinowski J."/>
            <person name="Kampfer P."/>
            <person name="Glaeser S."/>
        </authorList>
    </citation>
    <scope>NUCLEOTIDE SEQUENCE [LARGE SCALE GENOMIC DNA]</scope>
    <source>
        <strain evidence="8 9">RV15</strain>
    </source>
</reference>
<dbReference type="CDD" id="cd17319">
    <property type="entry name" value="MFS_ExuT_GudP_like"/>
    <property type="match status" value="1"/>
</dbReference>
<dbReference type="PROSITE" id="PS50850">
    <property type="entry name" value="MFS"/>
    <property type="match status" value="1"/>
</dbReference>
<feature type="transmembrane region" description="Helical" evidence="6">
    <location>
        <begin position="314"/>
        <end position="333"/>
    </location>
</feature>
<feature type="transmembrane region" description="Helical" evidence="6">
    <location>
        <begin position="121"/>
        <end position="144"/>
    </location>
</feature>
<dbReference type="PANTHER" id="PTHR43791">
    <property type="entry name" value="PERMEASE-RELATED"/>
    <property type="match status" value="1"/>
</dbReference>
<feature type="transmembrane region" description="Helical" evidence="6">
    <location>
        <begin position="88"/>
        <end position="109"/>
    </location>
</feature>
<feature type="transmembrane region" description="Helical" evidence="6">
    <location>
        <begin position="222"/>
        <end position="247"/>
    </location>
</feature>
<dbReference type="InterPro" id="IPR020846">
    <property type="entry name" value="MFS_dom"/>
</dbReference>
<accession>A0A101UTD3</accession>
<feature type="domain" description="Major facilitator superfamily (MFS) profile" evidence="7">
    <location>
        <begin position="1"/>
        <end position="403"/>
    </location>
</feature>
<feature type="transmembrane region" description="Helical" evidence="6">
    <location>
        <begin position="345"/>
        <end position="367"/>
    </location>
</feature>
<evidence type="ECO:0000256" key="2">
    <source>
        <dbReference type="ARBA" id="ARBA00022448"/>
    </source>
</evidence>
<feature type="transmembrane region" description="Helical" evidence="6">
    <location>
        <begin position="288"/>
        <end position="308"/>
    </location>
</feature>
<evidence type="ECO:0000313" key="8">
    <source>
        <dbReference type="EMBL" id="KUO16425.1"/>
    </source>
</evidence>
<dbReference type="PANTHER" id="PTHR43791:SF36">
    <property type="entry name" value="TRANSPORTER, PUTATIVE (AFU_ORTHOLOGUE AFUA_6G08340)-RELATED"/>
    <property type="match status" value="1"/>
</dbReference>
<dbReference type="InterPro" id="IPR011701">
    <property type="entry name" value="MFS"/>
</dbReference>
<feature type="transmembrane region" description="Helical" evidence="6">
    <location>
        <begin position="379"/>
        <end position="396"/>
    </location>
</feature>
<dbReference type="Pfam" id="PF07690">
    <property type="entry name" value="MFS_1"/>
    <property type="match status" value="1"/>
</dbReference>
<keyword evidence="5 6" id="KW-0472">Membrane</keyword>
<feature type="transmembrane region" description="Helical" evidence="6">
    <location>
        <begin position="25"/>
        <end position="47"/>
    </location>
</feature>
<evidence type="ECO:0000256" key="5">
    <source>
        <dbReference type="ARBA" id="ARBA00023136"/>
    </source>
</evidence>
<evidence type="ECO:0000259" key="7">
    <source>
        <dbReference type="PROSITE" id="PS50850"/>
    </source>
</evidence>
<gene>
    <name evidence="8" type="ORF">AQJ91_36015</name>
</gene>
<proteinExistence type="predicted"/>
<dbReference type="AlphaFoldDB" id="A0A101UTD3"/>
<dbReference type="FunFam" id="1.20.1250.20:FF:000018">
    <property type="entry name" value="MFS transporter permease"/>
    <property type="match status" value="1"/>
</dbReference>
<evidence type="ECO:0000313" key="9">
    <source>
        <dbReference type="Proteomes" id="UP000053260"/>
    </source>
</evidence>
<keyword evidence="3 6" id="KW-0812">Transmembrane</keyword>
<feature type="transmembrane region" description="Helical" evidence="6">
    <location>
        <begin position="59"/>
        <end position="82"/>
    </location>
</feature>
<name>A0A101UTD3_9ACTN</name>
<dbReference type="Proteomes" id="UP000053260">
    <property type="component" value="Unassembled WGS sequence"/>
</dbReference>
<comment type="caution">
    <text evidence="8">The sequence shown here is derived from an EMBL/GenBank/DDBJ whole genome shotgun (WGS) entry which is preliminary data.</text>
</comment>
<feature type="transmembrane region" description="Helical" evidence="6">
    <location>
        <begin position="259"/>
        <end position="281"/>
    </location>
</feature>
<dbReference type="Gene3D" id="1.20.1250.20">
    <property type="entry name" value="MFS general substrate transporter like domains"/>
    <property type="match status" value="2"/>
</dbReference>
<dbReference type="SUPFAM" id="SSF103473">
    <property type="entry name" value="MFS general substrate transporter"/>
    <property type="match status" value="1"/>
</dbReference>
<evidence type="ECO:0000256" key="4">
    <source>
        <dbReference type="ARBA" id="ARBA00022989"/>
    </source>
</evidence>
<protein>
    <recommendedName>
        <fullName evidence="7">Major facilitator superfamily (MFS) profile domain-containing protein</fullName>
    </recommendedName>
</protein>
<keyword evidence="2" id="KW-0813">Transport</keyword>